<dbReference type="OrthoDB" id="444482at2759"/>
<dbReference type="AlphaFoldDB" id="A0A813GHG7"/>
<name>A0A813GHG7_POLGL</name>
<reference evidence="2" key="1">
    <citation type="submission" date="2021-02" db="EMBL/GenBank/DDBJ databases">
        <authorList>
            <person name="Dougan E. K."/>
            <person name="Rhodes N."/>
            <person name="Thang M."/>
            <person name="Chan C."/>
        </authorList>
    </citation>
    <scope>NUCLEOTIDE SEQUENCE</scope>
</reference>
<keyword evidence="3" id="KW-1185">Reference proteome</keyword>
<feature type="domain" description="SH3b" evidence="1">
    <location>
        <begin position="42"/>
        <end position="103"/>
    </location>
</feature>
<evidence type="ECO:0000313" key="2">
    <source>
        <dbReference type="EMBL" id="CAE8622324.1"/>
    </source>
</evidence>
<proteinExistence type="predicted"/>
<feature type="non-terminal residue" evidence="2">
    <location>
        <position position="146"/>
    </location>
</feature>
<dbReference type="EMBL" id="CAJNNV010027953">
    <property type="protein sequence ID" value="CAE8622324.1"/>
    <property type="molecule type" value="Genomic_DNA"/>
</dbReference>
<protein>
    <recommendedName>
        <fullName evidence="1">SH3b domain-containing protein</fullName>
    </recommendedName>
</protein>
<dbReference type="InterPro" id="IPR003646">
    <property type="entry name" value="SH3-like_bac-type"/>
</dbReference>
<evidence type="ECO:0000313" key="3">
    <source>
        <dbReference type="Proteomes" id="UP000654075"/>
    </source>
</evidence>
<comment type="caution">
    <text evidence="2">The sequence shown here is derived from an EMBL/GenBank/DDBJ whole genome shotgun (WGS) entry which is preliminary data.</text>
</comment>
<accession>A0A813GHG7</accession>
<sequence>MENLTAGAVLKDRLAGAATEFISKLDSTVQNFAKNKISEGDPATYKVVHRGGALVRRGYETNTSQVHQLSAGEIVTIVEQCGRRVRIIAPVEGWVSTETKDGVQIMRPTTVRRGAQNEAFQDHFEQKFAKLKAKSQRDSGTAGLYE</sequence>
<gene>
    <name evidence="2" type="ORF">PGLA1383_LOCUS39779</name>
</gene>
<dbReference type="Proteomes" id="UP000654075">
    <property type="component" value="Unassembled WGS sequence"/>
</dbReference>
<dbReference type="SMART" id="SM00287">
    <property type="entry name" value="SH3b"/>
    <property type="match status" value="1"/>
</dbReference>
<evidence type="ECO:0000259" key="1">
    <source>
        <dbReference type="SMART" id="SM00287"/>
    </source>
</evidence>
<organism evidence="2 3">
    <name type="scientific">Polarella glacialis</name>
    <name type="common">Dinoflagellate</name>
    <dbReference type="NCBI Taxonomy" id="89957"/>
    <lineage>
        <taxon>Eukaryota</taxon>
        <taxon>Sar</taxon>
        <taxon>Alveolata</taxon>
        <taxon>Dinophyceae</taxon>
        <taxon>Suessiales</taxon>
        <taxon>Suessiaceae</taxon>
        <taxon>Polarella</taxon>
    </lineage>
</organism>